<gene>
    <name evidence="1" type="ORF">ABID19_000172</name>
</gene>
<dbReference type="Proteomes" id="UP001549204">
    <property type="component" value="Unassembled WGS sequence"/>
</dbReference>
<comment type="caution">
    <text evidence="1">The sequence shown here is derived from an EMBL/GenBank/DDBJ whole genome shotgun (WGS) entry which is preliminary data.</text>
</comment>
<keyword evidence="2" id="KW-1185">Reference proteome</keyword>
<protein>
    <submittedName>
        <fullName evidence="1">Uncharacterized protein</fullName>
    </submittedName>
</protein>
<reference evidence="1 2" key="1">
    <citation type="submission" date="2024-06" db="EMBL/GenBank/DDBJ databases">
        <title>Genomic Encyclopedia of Type Strains, Phase IV (KMG-IV): sequencing the most valuable type-strain genomes for metagenomic binning, comparative biology and taxonomic classification.</title>
        <authorList>
            <person name="Goeker M."/>
        </authorList>
    </citation>
    <scope>NUCLEOTIDE SEQUENCE [LARGE SCALE GENOMIC DNA]</scope>
    <source>
        <strain evidence="1 2">DSM 100022</strain>
    </source>
</reference>
<name>A0ABV2GG13_9HYPH</name>
<evidence type="ECO:0000313" key="1">
    <source>
        <dbReference type="EMBL" id="MET3577157.1"/>
    </source>
</evidence>
<dbReference type="EMBL" id="JBEPMC010000001">
    <property type="protein sequence ID" value="MET3577157.1"/>
    <property type="molecule type" value="Genomic_DNA"/>
</dbReference>
<accession>A0ABV2GG13</accession>
<proteinExistence type="predicted"/>
<organism evidence="1 2">
    <name type="scientific">Mesorhizobium robiniae</name>
    <dbReference type="NCBI Taxonomy" id="559315"/>
    <lineage>
        <taxon>Bacteria</taxon>
        <taxon>Pseudomonadati</taxon>
        <taxon>Pseudomonadota</taxon>
        <taxon>Alphaproteobacteria</taxon>
        <taxon>Hyphomicrobiales</taxon>
        <taxon>Phyllobacteriaceae</taxon>
        <taxon>Mesorhizobium</taxon>
    </lineage>
</organism>
<sequence>MFLPVAGFTGNPQFKVEIMRGGRSLVMASALRSQELSLAIR</sequence>
<evidence type="ECO:0000313" key="2">
    <source>
        <dbReference type="Proteomes" id="UP001549204"/>
    </source>
</evidence>